<gene>
    <name evidence="1" type="ORF">B840_00090</name>
</gene>
<name>A0A0B6TSA1_9CORY</name>
<sequence length="91" mass="9887">MRTAVGAGSVGRMKTNVLTVTTVDDRTFHFPAQSGEKDVNGLPEVNNFQRLRAVVESENPDAVFECEDLDGQAQSVSAREIAKFSIGTQED</sequence>
<evidence type="ECO:0000313" key="1">
    <source>
        <dbReference type="EMBL" id="AJK67661.1"/>
    </source>
</evidence>
<evidence type="ECO:0000313" key="2">
    <source>
        <dbReference type="Proteomes" id="UP000031928"/>
    </source>
</evidence>
<reference evidence="1 2" key="1">
    <citation type="submission" date="2014-05" db="EMBL/GenBank/DDBJ databases">
        <title>Complete genome sequence of Corynebacterium marinum DSM 44953.</title>
        <authorList>
            <person name="Schaffert L."/>
            <person name="Albersmeier A."/>
            <person name="Kalinowski J."/>
            <person name="Ruckert C."/>
        </authorList>
    </citation>
    <scope>NUCLEOTIDE SEQUENCE [LARGE SCALE GENOMIC DNA]</scope>
    <source>
        <strain evidence="1 2">DSM 44953</strain>
    </source>
</reference>
<proteinExistence type="predicted"/>
<organism evidence="1 2">
    <name type="scientific">Corynebacterium marinum DSM 44953</name>
    <dbReference type="NCBI Taxonomy" id="1224162"/>
    <lineage>
        <taxon>Bacteria</taxon>
        <taxon>Bacillati</taxon>
        <taxon>Actinomycetota</taxon>
        <taxon>Actinomycetes</taxon>
        <taxon>Mycobacteriales</taxon>
        <taxon>Corynebacteriaceae</taxon>
        <taxon>Corynebacterium</taxon>
    </lineage>
</organism>
<keyword evidence="2" id="KW-1185">Reference proteome</keyword>
<dbReference type="KEGG" id="cmq:B840_00090"/>
<dbReference type="Proteomes" id="UP000031928">
    <property type="component" value="Chromosome"/>
</dbReference>
<dbReference type="STRING" id="1224162.B840_00090"/>
<accession>A0A0B6TSA1</accession>
<protein>
    <submittedName>
        <fullName evidence="1">Uncharacterized protein</fullName>
    </submittedName>
</protein>
<dbReference type="HOGENOM" id="CLU_187489_0_0_11"/>
<dbReference type="AlphaFoldDB" id="A0A0B6TSA1"/>
<dbReference type="EMBL" id="CP007790">
    <property type="protein sequence ID" value="AJK67661.1"/>
    <property type="molecule type" value="Genomic_DNA"/>
</dbReference>